<dbReference type="OrthoDB" id="6225685at2"/>
<name>J2T2F3_9FLAO</name>
<feature type="transmembrane region" description="Helical" evidence="1">
    <location>
        <begin position="538"/>
        <end position="559"/>
    </location>
</feature>
<feature type="transmembrane region" description="Helical" evidence="1">
    <location>
        <begin position="481"/>
        <end position="499"/>
    </location>
</feature>
<evidence type="ECO:0000313" key="3">
    <source>
        <dbReference type="Proteomes" id="UP000007509"/>
    </source>
</evidence>
<keyword evidence="3" id="KW-1185">Reference proteome</keyword>
<sequence>MRLFLCFLRLTFYKKLFRFYKISRSNKGRIISYEKQLYSSGTLTKVNIENVYNAWNGELYQVKDKNSGKILWELKETNAKGQALKAKLGAADINNTYDTNGFLTNVNHSSAVKPGILQLSYSFDAIKNELKSRTTGGDFNIVESFDYDDNNRLVNWTNPLTGIKPTANRNVYDVKGRITQNDQVGTIKFENSSKTYQPTGMTLNAAGTQNYNNDLIQSIAYNENNDPIFIDGEKGDVAFQYGLTSMRQRVTYGGNFSIDGDGKFTKFYSEDGSYEVVKDNTTGKEKHIIYIGGNPYEANIVYLKNFTETSGSYKFLHKDYIGSILAISDEAGNKLEQRHFDAWGNFTHLQIGNGVIIIDKNIIDNTALLLERGYTSHEHFAEVGIIHMNGRLYDPLLRRFLNADENIQDPYNTQNYNKYGYVLNNPLMFNDPSGEVLNFLVGVGIGWLAATLISGAIIGVAISAGLYALQALINNSWSWGGFAKSLLIGAVTGAVSAGAGEIFSAGGFWATVGNGAIAGGGAGGVTALINGDNFLKGLATGAVIGGAVAAVSYTVNYYAKGYNKARYKTASSDINGNSPTYDASISHETMQNDTNTMRSDNFTKSEINEFGVGKDTVGFGGVDGYISRRWK</sequence>
<dbReference type="PANTHER" id="PTHR32305:SF15">
    <property type="entry name" value="PROTEIN RHSA-RELATED"/>
    <property type="match status" value="1"/>
</dbReference>
<organism evidence="2 3">
    <name type="scientific">Chryseobacterium populi</name>
    <dbReference type="NCBI Taxonomy" id="1144316"/>
    <lineage>
        <taxon>Bacteria</taxon>
        <taxon>Pseudomonadati</taxon>
        <taxon>Bacteroidota</taxon>
        <taxon>Flavobacteriia</taxon>
        <taxon>Flavobacteriales</taxon>
        <taxon>Weeksellaceae</taxon>
        <taxon>Chryseobacterium group</taxon>
        <taxon>Chryseobacterium</taxon>
    </lineage>
</organism>
<evidence type="ECO:0000313" key="2">
    <source>
        <dbReference type="EMBL" id="EJL72167.1"/>
    </source>
</evidence>
<dbReference type="InterPro" id="IPR050708">
    <property type="entry name" value="T6SS_VgrG/RHS"/>
</dbReference>
<dbReference type="NCBIfam" id="TIGR03696">
    <property type="entry name" value="Rhs_assc_core"/>
    <property type="match status" value="1"/>
</dbReference>
<keyword evidence="1" id="KW-0812">Transmembrane</keyword>
<dbReference type="Proteomes" id="UP000007509">
    <property type="component" value="Unassembled WGS sequence"/>
</dbReference>
<keyword evidence="1" id="KW-0472">Membrane</keyword>
<accession>J2T2F3</accession>
<dbReference type="Gene3D" id="2.180.10.10">
    <property type="entry name" value="RHS repeat-associated core"/>
    <property type="match status" value="1"/>
</dbReference>
<dbReference type="EMBL" id="AKJY01000033">
    <property type="protein sequence ID" value="EJL72167.1"/>
    <property type="molecule type" value="Genomic_DNA"/>
</dbReference>
<dbReference type="InterPro" id="IPR022385">
    <property type="entry name" value="Rhs_assc_core"/>
</dbReference>
<dbReference type="PATRIC" id="fig|1144316.3.peg.2015"/>
<feature type="transmembrane region" description="Helical" evidence="1">
    <location>
        <begin position="436"/>
        <end position="469"/>
    </location>
</feature>
<evidence type="ECO:0000256" key="1">
    <source>
        <dbReference type="SAM" id="Phobius"/>
    </source>
</evidence>
<gene>
    <name evidence="2" type="ORF">PMI13_02005</name>
</gene>
<dbReference type="AlphaFoldDB" id="J2T2F3"/>
<dbReference type="PANTHER" id="PTHR32305">
    <property type="match status" value="1"/>
</dbReference>
<reference evidence="2 3" key="1">
    <citation type="journal article" date="2012" name="J. Bacteriol.">
        <title>Twenty-one genome sequences from Pseudomonas species and 19 genome sequences from diverse bacteria isolated from the rhizosphere and endosphere of Populus deltoides.</title>
        <authorList>
            <person name="Brown S.D."/>
            <person name="Utturkar S.M."/>
            <person name="Klingeman D.M."/>
            <person name="Johnson C.M."/>
            <person name="Martin S.L."/>
            <person name="Land M.L."/>
            <person name="Lu T.Y."/>
            <person name="Schadt C.W."/>
            <person name="Doktycz M.J."/>
            <person name="Pelletier D.A."/>
        </authorList>
    </citation>
    <scope>NUCLEOTIDE SEQUENCE [LARGE SCALE GENOMIC DNA]</scope>
    <source>
        <strain evidence="2 3">CF314</strain>
    </source>
</reference>
<proteinExistence type="predicted"/>
<protein>
    <submittedName>
        <fullName evidence="2">RHS repeat-associated core domain protein containing protein</fullName>
    </submittedName>
</protein>
<keyword evidence="1" id="KW-1133">Transmembrane helix</keyword>
<comment type="caution">
    <text evidence="2">The sequence shown here is derived from an EMBL/GenBank/DDBJ whole genome shotgun (WGS) entry which is preliminary data.</text>
</comment>